<keyword evidence="7" id="KW-0139">CF(1)</keyword>
<name>A0A0F0KBX3_9MICO</name>
<evidence type="ECO:0000313" key="8">
    <source>
        <dbReference type="EMBL" id="KJL18383.1"/>
    </source>
</evidence>
<dbReference type="NCBIfam" id="NF009967">
    <property type="entry name" value="PRK13430.1"/>
    <property type="match status" value="1"/>
</dbReference>
<evidence type="ECO:0000256" key="3">
    <source>
        <dbReference type="ARBA" id="ARBA00022781"/>
    </source>
</evidence>
<comment type="function">
    <text evidence="7">F(1)F(0) ATP synthase produces ATP from ADP in the presence of a proton or sodium gradient. F-type ATPases consist of two structural domains, F(1) containing the extramembraneous catalytic core and F(0) containing the membrane proton channel, linked together by a central stalk and a peripheral stalk. During catalysis, ATP synthesis in the catalytic domain of F(1) is coupled via a rotary mechanism of the central stalk subunits to proton translocation.</text>
</comment>
<keyword evidence="2 7" id="KW-0813">Transport</keyword>
<dbReference type="EMBL" id="JYIV01000030">
    <property type="protein sequence ID" value="KJL18383.1"/>
    <property type="molecule type" value="Genomic_DNA"/>
</dbReference>
<gene>
    <name evidence="7 8" type="primary">atpH</name>
    <name evidence="8" type="ORF">RN51_03216</name>
</gene>
<dbReference type="InterPro" id="IPR000711">
    <property type="entry name" value="ATPase_OSCP/dsu"/>
</dbReference>
<keyword evidence="7" id="KW-1003">Cell membrane</keyword>
<evidence type="ECO:0000256" key="1">
    <source>
        <dbReference type="ARBA" id="ARBA00004370"/>
    </source>
</evidence>
<keyword evidence="4 7" id="KW-0406">Ion transport</keyword>
<sequence>MGSATTQALAASIKTLAAAKDITLDTARELFAAARAVSESSQLSGALADPSAPAAARQNVVAAVFGGFSAGAKDVLSTAVAERWSNADELVDGIEELAIRAAAVAEPGTDIEGELFGFSRVIAANPELELALGSRVGGEDAKSTLVERLLAEGSTSAASTLVITSLVRQPRERRVRRLLDRAMNIVSNQRGRVVATVHTATALNDAQRDRLSESLSRRYEGQVSLNVVIDPAVVGGLRVQIADDVIDGSISARLADLRQKLAG</sequence>
<evidence type="ECO:0000313" key="9">
    <source>
        <dbReference type="Proteomes" id="UP000033725"/>
    </source>
</evidence>
<dbReference type="OrthoDB" id="5242917at2"/>
<dbReference type="PANTHER" id="PTHR11910">
    <property type="entry name" value="ATP SYNTHASE DELTA CHAIN"/>
    <property type="match status" value="1"/>
</dbReference>
<keyword evidence="3 7" id="KW-0375">Hydrogen ion transport</keyword>
<comment type="similarity">
    <text evidence="7">Belongs to the ATPase delta chain family.</text>
</comment>
<dbReference type="AlphaFoldDB" id="A0A0F0KBX3"/>
<dbReference type="Pfam" id="PF00213">
    <property type="entry name" value="OSCP"/>
    <property type="match status" value="1"/>
</dbReference>
<protein>
    <recommendedName>
        <fullName evidence="7">ATP synthase subunit delta</fullName>
    </recommendedName>
    <alternativeName>
        <fullName evidence="7">ATP synthase F(1) sector subunit delta</fullName>
    </alternativeName>
    <alternativeName>
        <fullName evidence="7">F-type ATPase subunit delta</fullName>
        <shortName evidence="7">F-ATPase subunit delta</shortName>
    </alternativeName>
</protein>
<comment type="caution">
    <text evidence="8">The sequence shown here is derived from an EMBL/GenBank/DDBJ whole genome shotgun (WGS) entry which is preliminary data.</text>
</comment>
<comment type="subcellular location">
    <subcellularLocation>
        <location evidence="7">Cell membrane</location>
        <topology evidence="7">Peripheral membrane protein</topology>
    </subcellularLocation>
    <subcellularLocation>
        <location evidence="1">Membrane</location>
    </subcellularLocation>
</comment>
<dbReference type="PATRIC" id="fig|82380.10.peg.3222"/>
<proteinExistence type="inferred from homology"/>
<accession>A0A0F0KBX3</accession>
<organism evidence="8 9">
    <name type="scientific">Microbacterium oxydans</name>
    <dbReference type="NCBI Taxonomy" id="82380"/>
    <lineage>
        <taxon>Bacteria</taxon>
        <taxon>Bacillati</taxon>
        <taxon>Actinomycetota</taxon>
        <taxon>Actinomycetes</taxon>
        <taxon>Micrococcales</taxon>
        <taxon>Microbacteriaceae</taxon>
        <taxon>Microbacterium</taxon>
    </lineage>
</organism>
<comment type="function">
    <text evidence="7">This protein is part of the stalk that links CF(0) to CF(1). It either transmits conformational changes from CF(0) to CF(1) or is implicated in proton conduction.</text>
</comment>
<dbReference type="Proteomes" id="UP000033725">
    <property type="component" value="Unassembled WGS sequence"/>
</dbReference>
<dbReference type="RefSeq" id="WP_045265025.1">
    <property type="nucleotide sequence ID" value="NZ_JYIV01000030.1"/>
</dbReference>
<evidence type="ECO:0000256" key="2">
    <source>
        <dbReference type="ARBA" id="ARBA00022448"/>
    </source>
</evidence>
<dbReference type="GO" id="GO:0045259">
    <property type="term" value="C:proton-transporting ATP synthase complex"/>
    <property type="evidence" value="ECO:0007669"/>
    <property type="project" value="UniProtKB-KW"/>
</dbReference>
<keyword evidence="6 7" id="KW-0066">ATP synthesis</keyword>
<evidence type="ECO:0000256" key="6">
    <source>
        <dbReference type="ARBA" id="ARBA00023310"/>
    </source>
</evidence>
<dbReference type="HAMAP" id="MF_01416">
    <property type="entry name" value="ATP_synth_delta_bact"/>
    <property type="match status" value="1"/>
</dbReference>
<dbReference type="NCBIfam" id="TIGR01145">
    <property type="entry name" value="ATP_synt_delta"/>
    <property type="match status" value="1"/>
</dbReference>
<evidence type="ECO:0000256" key="5">
    <source>
        <dbReference type="ARBA" id="ARBA00023136"/>
    </source>
</evidence>
<dbReference type="GO" id="GO:0046933">
    <property type="term" value="F:proton-transporting ATP synthase activity, rotational mechanism"/>
    <property type="evidence" value="ECO:0007669"/>
    <property type="project" value="UniProtKB-UniRule"/>
</dbReference>
<evidence type="ECO:0000256" key="7">
    <source>
        <dbReference type="HAMAP-Rule" id="MF_01416"/>
    </source>
</evidence>
<keyword evidence="5 7" id="KW-0472">Membrane</keyword>
<reference evidence="8 9" key="1">
    <citation type="submission" date="2015-02" db="EMBL/GenBank/DDBJ databases">
        <title>Draft genome sequences of ten Microbacterium spp. with emphasis on heavy metal contaminated environments.</title>
        <authorList>
            <person name="Corretto E."/>
        </authorList>
    </citation>
    <scope>NUCLEOTIDE SEQUENCE [LARGE SCALE GENOMIC DNA]</scope>
    <source>
        <strain evidence="8 9">BEL163</strain>
    </source>
</reference>
<dbReference type="GO" id="GO:0005886">
    <property type="term" value="C:plasma membrane"/>
    <property type="evidence" value="ECO:0007669"/>
    <property type="project" value="UniProtKB-SubCell"/>
</dbReference>
<evidence type="ECO:0000256" key="4">
    <source>
        <dbReference type="ARBA" id="ARBA00023065"/>
    </source>
</evidence>